<organism evidence="1 2">
    <name type="scientific">Chlorovirus heliozoae</name>
    <dbReference type="NCBI Taxonomy" id="322019"/>
    <lineage>
        <taxon>Viruses</taxon>
        <taxon>Varidnaviria</taxon>
        <taxon>Bamfordvirae</taxon>
        <taxon>Nucleocytoviricota</taxon>
        <taxon>Megaviricetes</taxon>
        <taxon>Algavirales</taxon>
        <taxon>Phycodnaviridae</taxon>
        <taxon>Chlorovirus</taxon>
    </lineage>
</organism>
<proteinExistence type="predicted"/>
<dbReference type="GeneID" id="5470890"/>
<gene>
    <name evidence="1" type="primary">z515R</name>
    <name evidence="1" type="ORF">ATCV1_z515R</name>
</gene>
<protein>
    <submittedName>
        <fullName evidence="1">Uncharacterized protein z515R</fullName>
    </submittedName>
</protein>
<accession>A7K9C5</accession>
<sequence>MFSAAMLSDSLSYWADASDASWTAFSTTASALASSCFRSSSKAFVASMFFWFASAFDNSAATIAFFTSSSVASPLTYNWVAVCTFASSCAEVAADFSAAFTITSTVFWSISPDIDPTTSEMIWLLSLLFLIM</sequence>
<name>A7K9C5_9PHYC</name>
<dbReference type="KEGG" id="vg:5470890"/>
<dbReference type="RefSeq" id="YP_001426996.1">
    <property type="nucleotide sequence ID" value="NC_008724.1"/>
</dbReference>
<dbReference type="EMBL" id="EF101928">
    <property type="protein sequence ID" value="ABT16649.1"/>
    <property type="molecule type" value="Genomic_DNA"/>
</dbReference>
<dbReference type="Proteomes" id="UP000202420">
    <property type="component" value="Segment"/>
</dbReference>
<reference evidence="1 2" key="1">
    <citation type="submission" date="2006-09" db="EMBL/GenBank/DDBJ databases">
        <title>Sequence and annotation of the 288-kb ATCV-1 virus that infects an endosymbiotic Chlorella strain of the heliozoon Acanthocystis turfacea.</title>
        <authorList>
            <person name="Fitzgerald L.A."/>
            <person name="Graves M.V."/>
            <person name="Li X."/>
            <person name="Pfitzner A.J.P."/>
            <person name="Hartigan J."/>
            <person name="Van Etten J.L."/>
        </authorList>
    </citation>
    <scope>NUCLEOTIDE SEQUENCE [LARGE SCALE GENOMIC DNA]</scope>
    <source>
        <strain evidence="1 2">ATCV-1</strain>
    </source>
</reference>
<keyword evidence="2" id="KW-1185">Reference proteome</keyword>
<evidence type="ECO:0000313" key="1">
    <source>
        <dbReference type="EMBL" id="ABT16649.1"/>
    </source>
</evidence>
<evidence type="ECO:0000313" key="2">
    <source>
        <dbReference type="Proteomes" id="UP000202420"/>
    </source>
</evidence>